<organism evidence="3 4">
    <name type="scientific">Alteriqipengyuania lutimaris</name>
    <dbReference type="NCBI Taxonomy" id="1538146"/>
    <lineage>
        <taxon>Bacteria</taxon>
        <taxon>Pseudomonadati</taxon>
        <taxon>Pseudomonadota</taxon>
        <taxon>Alphaproteobacteria</taxon>
        <taxon>Sphingomonadales</taxon>
        <taxon>Erythrobacteraceae</taxon>
        <taxon>Alteriqipengyuania</taxon>
    </lineage>
</organism>
<dbReference type="Proteomes" id="UP000254101">
    <property type="component" value="Unassembled WGS sequence"/>
</dbReference>
<gene>
    <name evidence="3" type="ORF">DL238_10480</name>
</gene>
<dbReference type="EMBL" id="QRBB01000001">
    <property type="protein sequence ID" value="RDS77983.1"/>
    <property type="molecule type" value="Genomic_DNA"/>
</dbReference>
<feature type="transmembrane region" description="Helical" evidence="2">
    <location>
        <begin position="39"/>
        <end position="62"/>
    </location>
</feature>
<keyword evidence="4" id="KW-1185">Reference proteome</keyword>
<name>A0A395LLT1_9SPHN</name>
<accession>A0A395LLT1</accession>
<sequence length="66" mass="6876">MVGQALPQQGSPDRSSTLHAGDNNMQIEFDLRKPPLGRAALALATIFLAGYGVGNIAAKLLLAAPF</sequence>
<comment type="caution">
    <text evidence="3">The sequence shown here is derived from an EMBL/GenBank/DDBJ whole genome shotgun (WGS) entry which is preliminary data.</text>
</comment>
<reference evidence="3 4" key="1">
    <citation type="submission" date="2018-07" db="EMBL/GenBank/DDBJ databases">
        <title>Erythrobacter nanhaiensis sp. nov., a novel member of the genus Erythrobacter isolated from the South China Sea.</title>
        <authorList>
            <person name="Chen X."/>
            <person name="Liu J."/>
        </authorList>
    </citation>
    <scope>NUCLEOTIDE SEQUENCE [LARGE SCALE GENOMIC DNA]</scope>
    <source>
        <strain evidence="3 4">S-5</strain>
    </source>
</reference>
<keyword evidence="2" id="KW-0812">Transmembrane</keyword>
<evidence type="ECO:0000313" key="3">
    <source>
        <dbReference type="EMBL" id="RDS77983.1"/>
    </source>
</evidence>
<evidence type="ECO:0000256" key="2">
    <source>
        <dbReference type="SAM" id="Phobius"/>
    </source>
</evidence>
<protein>
    <submittedName>
        <fullName evidence="3">Uncharacterized protein</fullName>
    </submittedName>
</protein>
<dbReference type="AlphaFoldDB" id="A0A395LLT1"/>
<evidence type="ECO:0000256" key="1">
    <source>
        <dbReference type="SAM" id="MobiDB-lite"/>
    </source>
</evidence>
<keyword evidence="2" id="KW-1133">Transmembrane helix</keyword>
<feature type="region of interest" description="Disordered" evidence="1">
    <location>
        <begin position="1"/>
        <end position="22"/>
    </location>
</feature>
<keyword evidence="2" id="KW-0472">Membrane</keyword>
<evidence type="ECO:0000313" key="4">
    <source>
        <dbReference type="Proteomes" id="UP000254101"/>
    </source>
</evidence>
<proteinExistence type="predicted"/>